<dbReference type="EMBL" id="CP042997">
    <property type="protein sequence ID" value="QEH37753.1"/>
    <property type="molecule type" value="Genomic_DNA"/>
</dbReference>
<dbReference type="AlphaFoldDB" id="A0A5B9WBA9"/>
<keyword evidence="2" id="KW-0808">Transferase</keyword>
<organism evidence="2 3">
    <name type="scientific">Aquisphaera giovannonii</name>
    <dbReference type="NCBI Taxonomy" id="406548"/>
    <lineage>
        <taxon>Bacteria</taxon>
        <taxon>Pseudomonadati</taxon>
        <taxon>Planctomycetota</taxon>
        <taxon>Planctomycetia</taxon>
        <taxon>Isosphaerales</taxon>
        <taxon>Isosphaeraceae</taxon>
        <taxon>Aquisphaera</taxon>
    </lineage>
</organism>
<dbReference type="EC" id="2.7.1.2" evidence="2"/>
<protein>
    <submittedName>
        <fullName evidence="2">Glucokinase</fullName>
        <ecNumber evidence="2">2.7.1.2</ecNumber>
    </submittedName>
</protein>
<evidence type="ECO:0000256" key="1">
    <source>
        <dbReference type="ARBA" id="ARBA00006479"/>
    </source>
</evidence>
<dbReference type="GO" id="GO:0004340">
    <property type="term" value="F:glucokinase activity"/>
    <property type="evidence" value="ECO:0007669"/>
    <property type="project" value="UniProtKB-EC"/>
</dbReference>
<sequence length="327" mass="33105">MAGQGDGAPVVGVDLGGTKILAAVVGADHVILGRGKRNTPAKEGGPAILETMKACVDEAIAASGVARGDIAAAGIGSPGPLDVKSGVILFSANLSVRNYPIGPELSAYLDRPVLVQNDVRVGGYAEFRLGAAKGYRDMIAAFVGTGIGGCVVMGGEIVTGSTANAGEIGHMIVKAGGSRCGCGSKGCMEALASKTAMQRRIAKAIRKGTPTVLKDKIARKGRLKSGDLAEAVAAKDPVAVKAVQRAAHYLGLGLGGLVNVLGPEIVVIGGGVVNAMGDPWVDHVRNVARAQIITDTSSTIRIERAALGDDAGVLGASLLAREHFFRG</sequence>
<dbReference type="InterPro" id="IPR043129">
    <property type="entry name" value="ATPase_NBD"/>
</dbReference>
<evidence type="ECO:0000313" key="3">
    <source>
        <dbReference type="Proteomes" id="UP000324233"/>
    </source>
</evidence>
<reference evidence="2 3" key="1">
    <citation type="submission" date="2019-08" db="EMBL/GenBank/DDBJ databases">
        <title>Deep-cultivation of Planctomycetes and their phenomic and genomic characterization uncovers novel biology.</title>
        <authorList>
            <person name="Wiegand S."/>
            <person name="Jogler M."/>
            <person name="Boedeker C."/>
            <person name="Pinto D."/>
            <person name="Vollmers J."/>
            <person name="Rivas-Marin E."/>
            <person name="Kohn T."/>
            <person name="Peeters S.H."/>
            <person name="Heuer A."/>
            <person name="Rast P."/>
            <person name="Oberbeckmann S."/>
            <person name="Bunk B."/>
            <person name="Jeske O."/>
            <person name="Meyerdierks A."/>
            <person name="Storesund J.E."/>
            <person name="Kallscheuer N."/>
            <person name="Luecker S."/>
            <person name="Lage O.M."/>
            <person name="Pohl T."/>
            <person name="Merkel B.J."/>
            <person name="Hornburger P."/>
            <person name="Mueller R.-W."/>
            <person name="Bruemmer F."/>
            <person name="Labrenz M."/>
            <person name="Spormann A.M."/>
            <person name="Op den Camp H."/>
            <person name="Overmann J."/>
            <person name="Amann R."/>
            <person name="Jetten M.S.M."/>
            <person name="Mascher T."/>
            <person name="Medema M.H."/>
            <person name="Devos D.P."/>
            <person name="Kaster A.-K."/>
            <person name="Ovreas L."/>
            <person name="Rohde M."/>
            <person name="Galperin M.Y."/>
            <person name="Jogler C."/>
        </authorList>
    </citation>
    <scope>NUCLEOTIDE SEQUENCE [LARGE SCALE GENOMIC DNA]</scope>
    <source>
        <strain evidence="2 3">OJF2</strain>
    </source>
</reference>
<dbReference type="Gene3D" id="3.30.420.40">
    <property type="match status" value="2"/>
</dbReference>
<gene>
    <name evidence="2" type="primary">glcK_3</name>
    <name evidence="2" type="ORF">OJF2_63440</name>
</gene>
<dbReference type="KEGG" id="agv:OJF2_63440"/>
<proteinExistence type="inferred from homology"/>
<accession>A0A5B9WBA9</accession>
<comment type="similarity">
    <text evidence="1">Belongs to the ROK (NagC/XylR) family.</text>
</comment>
<dbReference type="Pfam" id="PF00480">
    <property type="entry name" value="ROK"/>
    <property type="match status" value="1"/>
</dbReference>
<dbReference type="InterPro" id="IPR000600">
    <property type="entry name" value="ROK"/>
</dbReference>
<keyword evidence="2" id="KW-0418">Kinase</keyword>
<dbReference type="PANTHER" id="PTHR18964">
    <property type="entry name" value="ROK (REPRESSOR, ORF, KINASE) FAMILY"/>
    <property type="match status" value="1"/>
</dbReference>
<keyword evidence="3" id="KW-1185">Reference proteome</keyword>
<dbReference type="OrthoDB" id="9795247at2"/>
<dbReference type="PANTHER" id="PTHR18964:SF149">
    <property type="entry name" value="BIFUNCTIONAL UDP-N-ACETYLGLUCOSAMINE 2-EPIMERASE_N-ACETYLMANNOSAMINE KINASE"/>
    <property type="match status" value="1"/>
</dbReference>
<dbReference type="SUPFAM" id="SSF53067">
    <property type="entry name" value="Actin-like ATPase domain"/>
    <property type="match status" value="1"/>
</dbReference>
<evidence type="ECO:0000313" key="2">
    <source>
        <dbReference type="EMBL" id="QEH37753.1"/>
    </source>
</evidence>
<name>A0A5B9WBA9_9BACT</name>
<dbReference type="RefSeq" id="WP_148597274.1">
    <property type="nucleotide sequence ID" value="NZ_CP042997.1"/>
</dbReference>
<dbReference type="Proteomes" id="UP000324233">
    <property type="component" value="Chromosome"/>
</dbReference>